<feature type="transmembrane region" description="Helical" evidence="2">
    <location>
        <begin position="61"/>
        <end position="82"/>
    </location>
</feature>
<keyword evidence="4" id="KW-1185">Reference proteome</keyword>
<accession>A0A0L6W2U1</accession>
<dbReference type="Proteomes" id="UP000037175">
    <property type="component" value="Unassembled WGS sequence"/>
</dbReference>
<keyword evidence="2" id="KW-0812">Transmembrane</keyword>
<sequence>MFKIKDRFLLGVVAGLAGNTIKMAIDEISIKKKISQRSFRETAAGVWVSNRKEALNIKGQILGGLLDFGMGMLGGIASVSLLSKTGRDHIITKGITSGIAMGSLITFVLGTLPINQIRPKDAASNLSYMVSHAAYGLVTTTVAAKLGHPSLFDTKPQNNYLAPTELTSEQKKIYNRPEPKYHKTQKLERA</sequence>
<feature type="region of interest" description="Disordered" evidence="1">
    <location>
        <begin position="168"/>
        <end position="190"/>
    </location>
</feature>
<organism evidence="3 4">
    <name type="scientific">Thermincola ferriacetica</name>
    <dbReference type="NCBI Taxonomy" id="281456"/>
    <lineage>
        <taxon>Bacteria</taxon>
        <taxon>Bacillati</taxon>
        <taxon>Bacillota</taxon>
        <taxon>Clostridia</taxon>
        <taxon>Eubacteriales</taxon>
        <taxon>Thermincolaceae</taxon>
        <taxon>Thermincola</taxon>
    </lineage>
</organism>
<comment type="caution">
    <text evidence="3">The sequence shown here is derived from an EMBL/GenBank/DDBJ whole genome shotgun (WGS) entry which is preliminary data.</text>
</comment>
<protein>
    <submittedName>
        <fullName evidence="3">Uncharacterized protein</fullName>
    </submittedName>
</protein>
<name>A0A0L6W2U1_9FIRM</name>
<reference evidence="4" key="1">
    <citation type="submission" date="2015-07" db="EMBL/GenBank/DDBJ databases">
        <title>Complete Genome of Thermincola ferriacetica strain Z-0001T.</title>
        <authorList>
            <person name="Lusk B."/>
            <person name="Badalamenti J.P."/>
            <person name="Parameswaran P."/>
            <person name="Bond D.R."/>
            <person name="Torres C.I."/>
        </authorList>
    </citation>
    <scope>NUCLEOTIDE SEQUENCE [LARGE SCALE GENOMIC DNA]</scope>
    <source>
        <strain evidence="4">Z-0001</strain>
    </source>
</reference>
<dbReference type="EMBL" id="LGTE01000010">
    <property type="protein sequence ID" value="KNZ69698.1"/>
    <property type="molecule type" value="Genomic_DNA"/>
</dbReference>
<gene>
    <name evidence="3" type="ORF">Tfer_1720</name>
</gene>
<evidence type="ECO:0000256" key="2">
    <source>
        <dbReference type="SAM" id="Phobius"/>
    </source>
</evidence>
<dbReference type="AlphaFoldDB" id="A0A0L6W2U1"/>
<feature type="transmembrane region" description="Helical" evidence="2">
    <location>
        <begin position="94"/>
        <end position="114"/>
    </location>
</feature>
<keyword evidence="2" id="KW-1133">Transmembrane helix</keyword>
<keyword evidence="2" id="KW-0472">Membrane</keyword>
<evidence type="ECO:0000256" key="1">
    <source>
        <dbReference type="SAM" id="MobiDB-lite"/>
    </source>
</evidence>
<evidence type="ECO:0000313" key="4">
    <source>
        <dbReference type="Proteomes" id="UP000037175"/>
    </source>
</evidence>
<evidence type="ECO:0000313" key="3">
    <source>
        <dbReference type="EMBL" id="KNZ69698.1"/>
    </source>
</evidence>
<proteinExistence type="predicted"/>
<dbReference type="RefSeq" id="WP_052217968.1">
    <property type="nucleotide sequence ID" value="NZ_LGTE01000010.1"/>
</dbReference>
<dbReference type="PATRIC" id="fig|281456.6.peg.1837"/>